<dbReference type="Proteomes" id="UP001317488">
    <property type="component" value="Chromosome"/>
</dbReference>
<comment type="subcellular location">
    <subcellularLocation>
        <location evidence="1">Cell outer membrane</location>
    </subcellularLocation>
</comment>
<name>A0ABY7RRY9_9DEIN</name>
<keyword evidence="5" id="KW-1185">Reference proteome</keyword>
<dbReference type="NCBIfam" id="TIGR02532">
    <property type="entry name" value="IV_pilin_GFxxxE"/>
    <property type="match status" value="1"/>
</dbReference>
<sequence length="611" mass="63471">MRSRGLTLVEVLIALALFGAVAGTGVLLLNRTTQTSAQERRLAQAQERAYKAVTGLDQELTGKSVLAVLPGASATQAALVATGHQGYVVPDRFVSDRFTVLADAAPFSPGSQVFLLNGGGQGMLLTVLSVSQVSAGRWQVQVTGCQGGITLPWTPGTLAYPAEVYVLQVASGGLDLYRNGQALGRVATPQGFGVSFVYRDRFGNEQVSSQYSGMGTPDGFTLAALGLTATGGVQENRTLTGRIPVGSGWVRVREIRACGQASQNSGLATVTVVVDPNAPGGGDLTLSGNNYTVNFTATRTFQDVPAGNIRLEAREVVRNPEQGVTAIWAPSPALWTGRAITFAPISIQVGYSLVPGELVFSVSGSPQDGRATVSAGPYSATLGGGSSQNVSALPGRYTTSASPEVSVSRSGNGVSWTEIYTLRSLSPSPTVAVSSRQTSGVSAAYSGPLPGTLCYDADCRQVAPGAYTAPADQLLNQYTTTRTESCPAGYTGTVTVTEYWRRVKTWSPSAGGLSSRGTLTFVSAVRDELYDVQRSDNCTSSGQPSSSPSPSPTSQEPSSPSSSPTSQEPSSSSSSPTNQEPSSSPSQAQCSPPNCSCYPCWCVCKPPVCCE</sequence>
<evidence type="ECO:0000313" key="4">
    <source>
        <dbReference type="EMBL" id="WCM40111.1"/>
    </source>
</evidence>
<protein>
    <submittedName>
        <fullName evidence="4">Prepilin-type N-terminal cleavage/methylation domain-containing protein</fullName>
    </submittedName>
</protein>
<evidence type="ECO:0000313" key="5">
    <source>
        <dbReference type="Proteomes" id="UP001317488"/>
    </source>
</evidence>
<accession>A0ABY7RRY9</accession>
<evidence type="ECO:0000256" key="2">
    <source>
        <dbReference type="ARBA" id="ARBA00023237"/>
    </source>
</evidence>
<keyword evidence="2" id="KW-0998">Cell outer membrane</keyword>
<evidence type="ECO:0000256" key="1">
    <source>
        <dbReference type="ARBA" id="ARBA00004442"/>
    </source>
</evidence>
<reference evidence="4 5" key="1">
    <citation type="submission" date="2019-12" db="EMBL/GenBank/DDBJ databases">
        <authorList>
            <person name="An T."/>
        </authorList>
    </citation>
    <scope>NUCLEOTIDE SEQUENCE [LARGE SCALE GENOMIC DNA]</scope>
    <source>
        <strain evidence="4 5">JCM 19900</strain>
    </source>
</reference>
<dbReference type="EMBL" id="CP046617">
    <property type="protein sequence ID" value="WCM40111.1"/>
    <property type="molecule type" value="Genomic_DNA"/>
</dbReference>
<keyword evidence="2" id="KW-0472">Membrane</keyword>
<dbReference type="RefSeq" id="WP_083964890.1">
    <property type="nucleotide sequence ID" value="NZ_CP046617.1"/>
</dbReference>
<feature type="compositionally biased region" description="Low complexity" evidence="3">
    <location>
        <begin position="540"/>
        <end position="593"/>
    </location>
</feature>
<organism evidence="4 5">
    <name type="scientific">Thermus antranikianii</name>
    <dbReference type="NCBI Taxonomy" id="88190"/>
    <lineage>
        <taxon>Bacteria</taxon>
        <taxon>Thermotogati</taxon>
        <taxon>Deinococcota</taxon>
        <taxon>Deinococci</taxon>
        <taxon>Thermales</taxon>
        <taxon>Thermaceae</taxon>
        <taxon>Thermus</taxon>
    </lineage>
</organism>
<dbReference type="InterPro" id="IPR012902">
    <property type="entry name" value="N_methyl_site"/>
</dbReference>
<evidence type="ECO:0000256" key="3">
    <source>
        <dbReference type="SAM" id="MobiDB-lite"/>
    </source>
</evidence>
<gene>
    <name evidence="4" type="ORF">GO600_08430</name>
</gene>
<proteinExistence type="predicted"/>
<feature type="region of interest" description="Disordered" evidence="3">
    <location>
        <begin position="534"/>
        <end position="593"/>
    </location>
</feature>
<dbReference type="Pfam" id="PF07963">
    <property type="entry name" value="N_methyl"/>
    <property type="match status" value="1"/>
</dbReference>